<dbReference type="Gene3D" id="3.30.559.30">
    <property type="entry name" value="Nonribosomal peptide synthetase, condensation domain"/>
    <property type="match status" value="1"/>
</dbReference>
<keyword evidence="5" id="KW-0436">Ligase</keyword>
<dbReference type="InterPro" id="IPR023213">
    <property type="entry name" value="CAT-like_dom_sf"/>
</dbReference>
<dbReference type="RefSeq" id="WP_184973680.1">
    <property type="nucleotide sequence ID" value="NZ_JACHIN010000020.1"/>
</dbReference>
<evidence type="ECO:0000256" key="5">
    <source>
        <dbReference type="ARBA" id="ARBA00022598"/>
    </source>
</evidence>
<dbReference type="InterPro" id="IPR025110">
    <property type="entry name" value="AMP-bd_C"/>
</dbReference>
<gene>
    <name evidence="7" type="ORF">HNR40_009578</name>
</gene>
<dbReference type="InterPro" id="IPR013120">
    <property type="entry name" value="FAR_NAD-bd"/>
</dbReference>
<dbReference type="SMART" id="SM00823">
    <property type="entry name" value="PKS_PP"/>
    <property type="match status" value="1"/>
</dbReference>
<dbReference type="Pfam" id="PF00501">
    <property type="entry name" value="AMP-binding"/>
    <property type="match status" value="1"/>
</dbReference>
<dbReference type="FunFam" id="1.10.1200.10:FF:000005">
    <property type="entry name" value="Nonribosomal peptide synthetase 1"/>
    <property type="match status" value="1"/>
</dbReference>
<dbReference type="EMBL" id="JACHIN010000020">
    <property type="protein sequence ID" value="MBB5084070.1"/>
    <property type="molecule type" value="Genomic_DNA"/>
</dbReference>
<feature type="domain" description="Carrier" evidence="6">
    <location>
        <begin position="945"/>
        <end position="1020"/>
    </location>
</feature>
<dbReference type="GO" id="GO:0031177">
    <property type="term" value="F:phosphopantetheine binding"/>
    <property type="evidence" value="ECO:0007669"/>
    <property type="project" value="InterPro"/>
</dbReference>
<dbReference type="InterPro" id="IPR001242">
    <property type="entry name" value="Condensation_dom"/>
</dbReference>
<dbReference type="Gene3D" id="3.40.50.12780">
    <property type="entry name" value="N-terminal domain of ligase-like"/>
    <property type="match status" value="1"/>
</dbReference>
<dbReference type="FunFam" id="3.30.300.30:FF:000010">
    <property type="entry name" value="Enterobactin synthetase component F"/>
    <property type="match status" value="1"/>
</dbReference>
<dbReference type="PROSITE" id="PS50075">
    <property type="entry name" value="CARRIER"/>
    <property type="match status" value="1"/>
</dbReference>
<dbReference type="GO" id="GO:0043041">
    <property type="term" value="P:amino acid activation for nonribosomal peptide biosynthetic process"/>
    <property type="evidence" value="ECO:0007669"/>
    <property type="project" value="TreeGrafter"/>
</dbReference>
<dbReference type="Gene3D" id="3.30.559.10">
    <property type="entry name" value="Chloramphenicol acetyltransferase-like domain"/>
    <property type="match status" value="1"/>
</dbReference>
<evidence type="ECO:0000256" key="1">
    <source>
        <dbReference type="ARBA" id="ARBA00001957"/>
    </source>
</evidence>
<dbReference type="PIRSF" id="PIRSF001617">
    <property type="entry name" value="Alpha-AR"/>
    <property type="match status" value="1"/>
</dbReference>
<evidence type="ECO:0000256" key="4">
    <source>
        <dbReference type="ARBA" id="ARBA00022553"/>
    </source>
</evidence>
<dbReference type="GO" id="GO:0016874">
    <property type="term" value="F:ligase activity"/>
    <property type="evidence" value="ECO:0007669"/>
    <property type="project" value="UniProtKB-KW"/>
</dbReference>
<dbReference type="InterPro" id="IPR045851">
    <property type="entry name" value="AMP-bd_C_sf"/>
</dbReference>
<dbReference type="PANTHER" id="PTHR45527">
    <property type="entry name" value="NONRIBOSOMAL PEPTIDE SYNTHETASE"/>
    <property type="match status" value="1"/>
</dbReference>
<dbReference type="SUPFAM" id="SSF52777">
    <property type="entry name" value="CoA-dependent acyltransferases"/>
    <property type="match status" value="2"/>
</dbReference>
<name>A0A7W8EKB9_9ACTN</name>
<evidence type="ECO:0000313" key="7">
    <source>
        <dbReference type="EMBL" id="MBB5084070.1"/>
    </source>
</evidence>
<dbReference type="CDD" id="cd05235">
    <property type="entry name" value="SDR_e1"/>
    <property type="match status" value="1"/>
</dbReference>
<dbReference type="GO" id="GO:0008610">
    <property type="term" value="P:lipid biosynthetic process"/>
    <property type="evidence" value="ECO:0007669"/>
    <property type="project" value="UniProtKB-ARBA"/>
</dbReference>
<comment type="caution">
    <text evidence="7">The sequence shown here is derived from an EMBL/GenBank/DDBJ whole genome shotgun (WGS) entry which is preliminary data.</text>
</comment>
<dbReference type="NCBIfam" id="TIGR01733">
    <property type="entry name" value="AA-adenyl-dom"/>
    <property type="match status" value="1"/>
</dbReference>
<dbReference type="InterPro" id="IPR009081">
    <property type="entry name" value="PP-bd_ACP"/>
</dbReference>
<dbReference type="InterPro" id="IPR020806">
    <property type="entry name" value="PKS_PP-bd"/>
</dbReference>
<evidence type="ECO:0000259" key="6">
    <source>
        <dbReference type="PROSITE" id="PS50075"/>
    </source>
</evidence>
<dbReference type="InterPro" id="IPR036736">
    <property type="entry name" value="ACP-like_sf"/>
</dbReference>
<dbReference type="CDD" id="cd19531">
    <property type="entry name" value="LCL_NRPS-like"/>
    <property type="match status" value="1"/>
</dbReference>
<dbReference type="Gene3D" id="3.30.300.30">
    <property type="match status" value="1"/>
</dbReference>
<dbReference type="InterPro" id="IPR010071">
    <property type="entry name" value="AA_adenyl_dom"/>
</dbReference>
<evidence type="ECO:0000313" key="8">
    <source>
        <dbReference type="Proteomes" id="UP000568380"/>
    </source>
</evidence>
<dbReference type="NCBIfam" id="TIGR01746">
    <property type="entry name" value="Thioester-redct"/>
    <property type="match status" value="1"/>
</dbReference>
<dbReference type="SUPFAM" id="SSF51735">
    <property type="entry name" value="NAD(P)-binding Rossmann-fold domains"/>
    <property type="match status" value="1"/>
</dbReference>
<reference evidence="7 8" key="1">
    <citation type="submission" date="2020-08" db="EMBL/GenBank/DDBJ databases">
        <title>Genomic Encyclopedia of Type Strains, Phase IV (KMG-IV): sequencing the most valuable type-strain genomes for metagenomic binning, comparative biology and taxonomic classification.</title>
        <authorList>
            <person name="Goeker M."/>
        </authorList>
    </citation>
    <scope>NUCLEOTIDE SEQUENCE [LARGE SCALE GENOMIC DNA]</scope>
    <source>
        <strain evidence="7 8">DSM 45385</strain>
    </source>
</reference>
<dbReference type="GO" id="GO:0005737">
    <property type="term" value="C:cytoplasm"/>
    <property type="evidence" value="ECO:0007669"/>
    <property type="project" value="TreeGrafter"/>
</dbReference>
<dbReference type="InterPro" id="IPR010080">
    <property type="entry name" value="Thioester_reductase-like_dom"/>
</dbReference>
<protein>
    <submittedName>
        <fullName evidence="7">Amino acid adenylation domain-containing protein/thioester reductase-like protein</fullName>
    </submittedName>
</protein>
<dbReference type="Pfam" id="PF07993">
    <property type="entry name" value="NAD_binding_4"/>
    <property type="match status" value="1"/>
</dbReference>
<dbReference type="Gene3D" id="3.40.50.720">
    <property type="entry name" value="NAD(P)-binding Rossmann-like Domain"/>
    <property type="match status" value="1"/>
</dbReference>
<dbReference type="PANTHER" id="PTHR45527:SF1">
    <property type="entry name" value="FATTY ACID SYNTHASE"/>
    <property type="match status" value="1"/>
</dbReference>
<dbReference type="InterPro" id="IPR036291">
    <property type="entry name" value="NAD(P)-bd_dom_sf"/>
</dbReference>
<proteinExistence type="inferred from homology"/>
<dbReference type="GO" id="GO:0044550">
    <property type="term" value="P:secondary metabolite biosynthetic process"/>
    <property type="evidence" value="ECO:0007669"/>
    <property type="project" value="TreeGrafter"/>
</dbReference>
<dbReference type="CDD" id="cd05930">
    <property type="entry name" value="A_NRPS"/>
    <property type="match status" value="1"/>
</dbReference>
<dbReference type="InterPro" id="IPR000873">
    <property type="entry name" value="AMP-dep_synth/lig_dom"/>
</dbReference>
<dbReference type="Gene3D" id="1.10.1200.10">
    <property type="entry name" value="ACP-like"/>
    <property type="match status" value="1"/>
</dbReference>
<dbReference type="Pfam" id="PF00550">
    <property type="entry name" value="PP-binding"/>
    <property type="match status" value="1"/>
</dbReference>
<dbReference type="InterPro" id="IPR042099">
    <property type="entry name" value="ANL_N_sf"/>
</dbReference>
<dbReference type="Pfam" id="PF13193">
    <property type="entry name" value="AMP-binding_C"/>
    <property type="match status" value="1"/>
</dbReference>
<accession>A0A7W8EKB9</accession>
<keyword evidence="8" id="KW-1185">Reference proteome</keyword>
<dbReference type="Proteomes" id="UP000568380">
    <property type="component" value="Unassembled WGS sequence"/>
</dbReference>
<evidence type="ECO:0000256" key="2">
    <source>
        <dbReference type="ARBA" id="ARBA00006432"/>
    </source>
</evidence>
<comment type="similarity">
    <text evidence="2">Belongs to the ATP-dependent AMP-binding enzyme family.</text>
</comment>
<keyword evidence="3" id="KW-0596">Phosphopantetheine</keyword>
<organism evidence="7 8">
    <name type="scientific">Nonomuraea endophytica</name>
    <dbReference type="NCBI Taxonomy" id="714136"/>
    <lineage>
        <taxon>Bacteria</taxon>
        <taxon>Bacillati</taxon>
        <taxon>Actinomycetota</taxon>
        <taxon>Actinomycetes</taxon>
        <taxon>Streptosporangiales</taxon>
        <taxon>Streptosporangiaceae</taxon>
        <taxon>Nonomuraea</taxon>
    </lineage>
</organism>
<dbReference type="SUPFAM" id="SSF56801">
    <property type="entry name" value="Acetyl-CoA synthetase-like"/>
    <property type="match status" value="1"/>
</dbReference>
<dbReference type="Pfam" id="PF00668">
    <property type="entry name" value="Condensation"/>
    <property type="match status" value="1"/>
</dbReference>
<comment type="cofactor">
    <cofactor evidence="1">
        <name>pantetheine 4'-phosphate</name>
        <dbReference type="ChEBI" id="CHEBI:47942"/>
    </cofactor>
</comment>
<sequence>MRQPAPPGEPSAGRPLSPAQERLWSLQRAGLDGAVYVVWIALRISGPLDAAALRGALGRLMARHEALRSAIVADASGRPFQVAREGLAVPLEVADVAEADALAVAEGFLARPFELETAPLARALLMRLGAEEHALVFVVHHSVCDGPSLEVIRQEFFQLYQGLGLPPPPVPPAAEAVDLDEAREYWRGELEGAPALLDLPLDRPRRARTSSRGRRHNVELPAALLDGVRTAARESRTSVFIVVLTALAVVLSRYAAEEEVVIGAPVSEWGERERAVGMFVNTLAFRADLRGNPTLAEALVRVRRKVLRGLGHRAVPFDEVVELVREVRDARHHPVFQVMLVVDTPPAGVPEGPPGLTVTSWELVPAVARFDLTVVATVGESEGRLALDYAADLFDEATAVRLADDLAAALTVVTTARETKVRDIPLPSVARADADVPPFDYRPAHELVAAMAAADPAAPAVVTTDGTLDYATVDRRANRLAWRLRERGVGAETSVGVALPAGADAVVAILGVLKAGGAYVPLDPAQPPARLAAMLADTGARLVVGGAVPGWESLALDGGEAASPPGTTCPPQRLAYTVFTSGSTGRPKGVAVTHGTLARLSAEFRHAHGCFTAGQRVLMLPPLTFDASVGDLFPALTGGAALVLHPDPAALGGGALVSFCAAYGVTAVDAAAPQWRQWTEDLRGTHVPDTWPVTTMMVGGERVPVETLREWARVTGGRLAFHNHYGPTEATVCATVHTTVDGSECGEAPYLPIGRPLPHVRVHVLDRHGVRVPPGGRGELYLGGDCLARGYAGAPARTAGLFLPDPSASSPGARVYRTGDLVRQRADGTLEFLGRADRQIKLRGRRIEPGEIEAALTAHPSVRASVVVVRDDLPGGAALVAYHVPAGPSAPPEELRAFLRTSLPDYLIPRTFVELDKLPLTTHGKVDEHALPAPGHDAVSRGHAEPEGEVEIVLAAVWARVLGVERVGRHDGFFDLGGHSLLAASVAAESERALGVSVPVRAVFDAPDLAGLAAAVAGAEPVRESVDLDAETALPGDLRVRGARTGPPEHILLTGATGYLGAHVLAELLARSRARVRCLVRAASPEAATARLTETLLRHGLKGDAHRVEAVPGDLTRPRLGLDDERYASLAEESDLICHAARLVDFVRPYGRLRPVNVGGVLEILRLATTGTATPVHLVSTLGVFLGSTGTVTESTAPAPPGGAYYLSRWVAERLAVAARERGLPVSIHRPARIGGHSRTGRWHTGDHFSRMLVGYVQLGLVPELEHEEDLIPVDHVAAAVARLALDGVRADLHYVNHATVTYGEIAAALAEAGGAVEQVPWPTWIARARARADEGGEFAVTPLLPTLPDDPPDPGRPRFDCSVTESTLAEAGIPAPAHARDLVRAYAAFLVGGRAGSAG</sequence>
<keyword evidence="4" id="KW-0597">Phosphoprotein</keyword>
<evidence type="ECO:0000256" key="3">
    <source>
        <dbReference type="ARBA" id="ARBA00022450"/>
    </source>
</evidence>
<dbReference type="SUPFAM" id="SSF47336">
    <property type="entry name" value="ACP-like"/>
    <property type="match status" value="1"/>
</dbReference>